<evidence type="ECO:0000256" key="3">
    <source>
        <dbReference type="ARBA" id="ARBA00005840"/>
    </source>
</evidence>
<evidence type="ECO:0000259" key="10">
    <source>
        <dbReference type="Pfam" id="PF01578"/>
    </source>
</evidence>
<dbReference type="InterPro" id="IPR002541">
    <property type="entry name" value="Cyt_c_assembly"/>
</dbReference>
<dbReference type="GO" id="GO:0017004">
    <property type="term" value="P:cytochrome complex assembly"/>
    <property type="evidence" value="ECO:0007669"/>
    <property type="project" value="UniProtKB-KW"/>
</dbReference>
<keyword evidence="7 9" id="KW-1133">Transmembrane helix</keyword>
<comment type="subcellular location">
    <subcellularLocation>
        <location evidence="9">Cell inner membrane</location>
    </subcellularLocation>
    <subcellularLocation>
        <location evidence="2">Membrane</location>
        <topology evidence="2">Multi-pass membrane protein</topology>
    </subcellularLocation>
</comment>
<keyword evidence="9" id="KW-1003">Cell membrane</keyword>
<evidence type="ECO:0000313" key="12">
    <source>
        <dbReference type="Proteomes" id="UP000286947"/>
    </source>
</evidence>
<evidence type="ECO:0000256" key="2">
    <source>
        <dbReference type="ARBA" id="ARBA00004141"/>
    </source>
</evidence>
<proteinExistence type="inferred from homology"/>
<keyword evidence="5 9" id="KW-0812">Transmembrane</keyword>
<sequence>MVIAVFLLLLGWAWGLGFAPADAKQRDGFRIIYFHVPAAMWSMGIYALMAVCAFVALVWQNKPSELLMMSMAPIGATFTFIALGTGSIWGKVMWNTWWEWDARMTSELILLFLYLGAIGLYHTFDNHQHAGRIVAILLLVGVINLPIIHFSVEWWQSLHQASTQFHNTINSAMRVPLRIAIFGYMMLFMALTLVRFRTMLLQNSIRRNWQIEQLLLKGGTQ</sequence>
<comment type="caution">
    <text evidence="9">Lacks conserved residue(s) required for the propagation of feature annotation.</text>
</comment>
<evidence type="ECO:0000256" key="4">
    <source>
        <dbReference type="ARBA" id="ARBA00016463"/>
    </source>
</evidence>
<reference evidence="11 12" key="1">
    <citation type="submission" date="2018-01" db="EMBL/GenBank/DDBJ databases">
        <title>Saezia sanguinis gen. nov., sp. nov., in the order Burkholderiales isolated from human blood.</title>
        <authorList>
            <person name="Medina-Pascual M.J."/>
            <person name="Valdezate S."/>
            <person name="Monzon S."/>
            <person name="Cuesta I."/>
            <person name="Carrasco G."/>
            <person name="Villalon P."/>
            <person name="Saez-Nieto J.A."/>
        </authorList>
    </citation>
    <scope>NUCLEOTIDE SEQUENCE [LARGE SCALE GENOMIC DNA]</scope>
    <source>
        <strain evidence="11 12">CNM695-12</strain>
    </source>
</reference>
<keyword evidence="6 9" id="KW-0201">Cytochrome c-type biogenesis</keyword>
<evidence type="ECO:0000313" key="11">
    <source>
        <dbReference type="EMBL" id="RUS65811.1"/>
    </source>
</evidence>
<comment type="caution">
    <text evidence="11">The sequence shown here is derived from an EMBL/GenBank/DDBJ whole genome shotgun (WGS) entry which is preliminary data.</text>
</comment>
<comment type="similarity">
    <text evidence="3 9">Belongs to the CcmC/CycZ/HelC family.</text>
</comment>
<keyword evidence="8 9" id="KW-0472">Membrane</keyword>
<feature type="transmembrane region" description="Helical" evidence="9">
    <location>
        <begin position="39"/>
        <end position="59"/>
    </location>
</feature>
<evidence type="ECO:0000256" key="5">
    <source>
        <dbReference type="ARBA" id="ARBA00022692"/>
    </source>
</evidence>
<dbReference type="AlphaFoldDB" id="A0A433SAP8"/>
<dbReference type="GO" id="GO:0015232">
    <property type="term" value="F:heme transmembrane transporter activity"/>
    <property type="evidence" value="ECO:0007669"/>
    <property type="project" value="InterPro"/>
</dbReference>
<accession>A0A433SAP8</accession>
<dbReference type="Pfam" id="PF01578">
    <property type="entry name" value="Cytochrom_C_asm"/>
    <property type="match status" value="1"/>
</dbReference>
<keyword evidence="9" id="KW-0813">Transport</keyword>
<dbReference type="GO" id="GO:0020037">
    <property type="term" value="F:heme binding"/>
    <property type="evidence" value="ECO:0007669"/>
    <property type="project" value="InterPro"/>
</dbReference>
<dbReference type="PANTHER" id="PTHR30071">
    <property type="entry name" value="HEME EXPORTER PROTEIN C"/>
    <property type="match status" value="1"/>
</dbReference>
<feature type="transmembrane region" description="Helical" evidence="9">
    <location>
        <begin position="66"/>
        <end position="90"/>
    </location>
</feature>
<dbReference type="EMBL" id="PQSP01000009">
    <property type="protein sequence ID" value="RUS65811.1"/>
    <property type="molecule type" value="Genomic_DNA"/>
</dbReference>
<dbReference type="PRINTS" id="PR01386">
    <property type="entry name" value="CCMCBIOGNSIS"/>
</dbReference>
<name>A0A433SAP8_9BURK</name>
<evidence type="ECO:0000256" key="6">
    <source>
        <dbReference type="ARBA" id="ARBA00022748"/>
    </source>
</evidence>
<evidence type="ECO:0000256" key="7">
    <source>
        <dbReference type="ARBA" id="ARBA00022989"/>
    </source>
</evidence>
<organism evidence="11 12">
    <name type="scientific">Saezia sanguinis</name>
    <dbReference type="NCBI Taxonomy" id="1965230"/>
    <lineage>
        <taxon>Bacteria</taxon>
        <taxon>Pseudomonadati</taxon>
        <taxon>Pseudomonadota</taxon>
        <taxon>Betaproteobacteria</taxon>
        <taxon>Burkholderiales</taxon>
        <taxon>Saeziaceae</taxon>
        <taxon>Saezia</taxon>
    </lineage>
</organism>
<evidence type="ECO:0000256" key="1">
    <source>
        <dbReference type="ARBA" id="ARBA00002442"/>
    </source>
</evidence>
<dbReference type="Proteomes" id="UP000286947">
    <property type="component" value="Unassembled WGS sequence"/>
</dbReference>
<feature type="domain" description="Cytochrome c assembly protein" evidence="10">
    <location>
        <begin position="3"/>
        <end position="159"/>
    </location>
</feature>
<keyword evidence="12" id="KW-1185">Reference proteome</keyword>
<evidence type="ECO:0000256" key="9">
    <source>
        <dbReference type="RuleBase" id="RU364092"/>
    </source>
</evidence>
<dbReference type="GO" id="GO:0005886">
    <property type="term" value="C:plasma membrane"/>
    <property type="evidence" value="ECO:0007669"/>
    <property type="project" value="UniProtKB-SubCell"/>
</dbReference>
<dbReference type="NCBIfam" id="TIGR01191">
    <property type="entry name" value="ccmC"/>
    <property type="match status" value="1"/>
</dbReference>
<gene>
    <name evidence="9 11" type="primary">ccmC</name>
    <name evidence="11" type="ORF">CUZ56_02656</name>
</gene>
<feature type="transmembrane region" description="Helical" evidence="9">
    <location>
        <begin position="175"/>
        <end position="196"/>
    </location>
</feature>
<keyword evidence="9" id="KW-0997">Cell inner membrane</keyword>
<evidence type="ECO:0000256" key="8">
    <source>
        <dbReference type="ARBA" id="ARBA00023136"/>
    </source>
</evidence>
<feature type="transmembrane region" description="Helical" evidence="9">
    <location>
        <begin position="133"/>
        <end position="155"/>
    </location>
</feature>
<feature type="transmembrane region" description="Helical" evidence="9">
    <location>
        <begin position="102"/>
        <end position="121"/>
    </location>
</feature>
<dbReference type="PANTHER" id="PTHR30071:SF1">
    <property type="entry name" value="CYTOCHROME B_B6 PROTEIN-RELATED"/>
    <property type="match status" value="1"/>
</dbReference>
<dbReference type="InterPro" id="IPR003557">
    <property type="entry name" value="Cyt_c_biogenesis_CcmC"/>
</dbReference>
<comment type="function">
    <text evidence="1 9">Required for the export of heme to the periplasm for the biogenesis of c-type cytochromes.</text>
</comment>
<dbReference type="InterPro" id="IPR045062">
    <property type="entry name" value="Cyt_c_biogenesis_CcsA/CcmC"/>
</dbReference>
<protein>
    <recommendedName>
        <fullName evidence="4 9">Heme exporter protein C</fullName>
    </recommendedName>
    <alternativeName>
        <fullName evidence="9">Cytochrome c-type biogenesis protein</fullName>
    </alternativeName>
</protein>